<dbReference type="Gene3D" id="2.40.50.100">
    <property type="match status" value="1"/>
</dbReference>
<protein>
    <recommendedName>
        <fullName evidence="9">Dihydrolipoamide acetyltransferase component of pyruvate dehydrogenase complex</fullName>
    </recommendedName>
</protein>
<dbReference type="SUPFAM" id="SSF51230">
    <property type="entry name" value="Single hybrid motif"/>
    <property type="match status" value="1"/>
</dbReference>
<dbReference type="CDD" id="cd06849">
    <property type="entry name" value="lipoyl_domain"/>
    <property type="match status" value="1"/>
</dbReference>
<evidence type="ECO:0000256" key="4">
    <source>
        <dbReference type="SAM" id="MobiDB-lite"/>
    </source>
</evidence>
<dbReference type="PROSITE" id="PS00189">
    <property type="entry name" value="LIPOYL"/>
    <property type="match status" value="1"/>
</dbReference>
<name>A0A8H7NB22_BIOOC</name>
<dbReference type="GO" id="GO:0004742">
    <property type="term" value="F:dihydrolipoyllysine-residue acetyltransferase activity"/>
    <property type="evidence" value="ECO:0007669"/>
    <property type="project" value="TreeGrafter"/>
</dbReference>
<feature type="domain" description="Lipoyl-binding" evidence="5">
    <location>
        <begin position="73"/>
        <end position="149"/>
    </location>
</feature>
<dbReference type="InterPro" id="IPR000089">
    <property type="entry name" value="Biotin_lipoyl"/>
</dbReference>
<gene>
    <name evidence="7" type="ORF">IM811_014147</name>
</gene>
<dbReference type="PROSITE" id="PS51826">
    <property type="entry name" value="PSBD"/>
    <property type="match status" value="1"/>
</dbReference>
<evidence type="ECO:0000256" key="2">
    <source>
        <dbReference type="ARBA" id="ARBA00022823"/>
    </source>
</evidence>
<feature type="compositionally biased region" description="Pro residues" evidence="4">
    <location>
        <begin position="346"/>
        <end position="356"/>
    </location>
</feature>
<comment type="similarity">
    <text evidence="1">Belongs to the 2-oxoacid dehydrogenase family.</text>
</comment>
<evidence type="ECO:0000313" key="7">
    <source>
        <dbReference type="EMBL" id="KAF9752353.1"/>
    </source>
</evidence>
<keyword evidence="3" id="KW-0809">Transit peptide</keyword>
<dbReference type="InterPro" id="IPR004167">
    <property type="entry name" value="PSBD"/>
</dbReference>
<dbReference type="PROSITE" id="PS50968">
    <property type="entry name" value="BIOTINYL_LIPOYL"/>
    <property type="match status" value="1"/>
</dbReference>
<dbReference type="Proteomes" id="UP000616885">
    <property type="component" value="Unassembled WGS sequence"/>
</dbReference>
<dbReference type="GO" id="GO:0045254">
    <property type="term" value="C:pyruvate dehydrogenase complex"/>
    <property type="evidence" value="ECO:0007669"/>
    <property type="project" value="InterPro"/>
</dbReference>
<evidence type="ECO:0008006" key="9">
    <source>
        <dbReference type="Google" id="ProtNLM"/>
    </source>
</evidence>
<dbReference type="Pfam" id="PF00364">
    <property type="entry name" value="Biotin_lipoyl"/>
    <property type="match status" value="1"/>
</dbReference>
<dbReference type="PANTHER" id="PTHR23151">
    <property type="entry name" value="DIHYDROLIPOAMIDE ACETYL/SUCCINYL-TRANSFERASE-RELATED"/>
    <property type="match status" value="1"/>
</dbReference>
<organism evidence="7 8">
    <name type="scientific">Bionectria ochroleuca</name>
    <name type="common">Gliocladium roseum</name>
    <dbReference type="NCBI Taxonomy" id="29856"/>
    <lineage>
        <taxon>Eukaryota</taxon>
        <taxon>Fungi</taxon>
        <taxon>Dikarya</taxon>
        <taxon>Ascomycota</taxon>
        <taxon>Pezizomycotina</taxon>
        <taxon>Sordariomycetes</taxon>
        <taxon>Hypocreomycetidae</taxon>
        <taxon>Hypocreales</taxon>
        <taxon>Bionectriaceae</taxon>
        <taxon>Clonostachys</taxon>
    </lineage>
</organism>
<evidence type="ECO:0000256" key="3">
    <source>
        <dbReference type="ARBA" id="ARBA00022946"/>
    </source>
</evidence>
<evidence type="ECO:0000313" key="8">
    <source>
        <dbReference type="Proteomes" id="UP000616885"/>
    </source>
</evidence>
<accession>A0A8H7NB22</accession>
<dbReference type="Pfam" id="PF02817">
    <property type="entry name" value="E3_binding"/>
    <property type="match status" value="1"/>
</dbReference>
<evidence type="ECO:0000259" key="5">
    <source>
        <dbReference type="PROSITE" id="PS50968"/>
    </source>
</evidence>
<feature type="region of interest" description="Disordered" evidence="4">
    <location>
        <begin position="154"/>
        <end position="210"/>
    </location>
</feature>
<comment type="caution">
    <text evidence="7">The sequence shown here is derived from an EMBL/GenBank/DDBJ whole genome shotgun (WGS) entry which is preliminary data.</text>
</comment>
<dbReference type="InterPro" id="IPR036625">
    <property type="entry name" value="E3-bd_dom_sf"/>
</dbReference>
<sequence length="495" mass="52204">MEHIPNSFNLARALQLPQKHLDPPLHHQSSLSAVSDAPSMASLAAVCRATARLSSNPAVGARAFTSSSRCLAAQNFTMPALSPTMTEGNIAAWNVKEGDSFSAGDVLLEIETDKATMDVEAQEDGVMFKILSQGGAKGVQVGTRIAVVAEPGDDLSSLEVPAEEKASQPASGAPKEGAAASQASGSGSSQSQSSAVKTSGGGSYEHKLPLLPSTGHLAAQKGLSQEDLSKIKPTGPNGRLLKGDVLAFLGTIDAETPAALSSRFEKLGHLDLSNIKVAAPPKKEEPAKKEAAPAPKAPVIENLEINVPVSLSKVVEVQNKINDTLGVFLPLSTFISRAADMANADLPPPRGSPPPRSSSTRSSAWTRSRPPGAPGASTCPRYPPSPPPHSCPPLPPRSRTSSTSSPPSPRSEPPRLSSPQSPACRAAPTSSAWLSPRPRRRGRRCSWSDARRFWRRSRDGWCCRIFRDSLPPASCNYAPAFRLETIPGFSLQIKN</sequence>
<dbReference type="FunFam" id="2.40.50.100:FF:000010">
    <property type="entry name" value="Acetyltransferase component of pyruvate dehydrogenase complex"/>
    <property type="match status" value="1"/>
</dbReference>
<dbReference type="GO" id="GO:0006086">
    <property type="term" value="P:pyruvate decarboxylation to acetyl-CoA"/>
    <property type="evidence" value="ECO:0007669"/>
    <property type="project" value="InterPro"/>
</dbReference>
<dbReference type="EMBL" id="JADCTT010000005">
    <property type="protein sequence ID" value="KAF9752353.1"/>
    <property type="molecule type" value="Genomic_DNA"/>
</dbReference>
<feature type="domain" description="Peripheral subunit-binding (PSBD)" evidence="6">
    <location>
        <begin position="209"/>
        <end position="249"/>
    </location>
</feature>
<dbReference type="PANTHER" id="PTHR23151:SF82">
    <property type="entry name" value="PYRUVATE DEHYDROGENASE COMPLEX PROTEIN X COMPONENT, MITOCHONDRIAL"/>
    <property type="match status" value="1"/>
</dbReference>
<dbReference type="SUPFAM" id="SSF47005">
    <property type="entry name" value="Peripheral subunit-binding domain of 2-oxo acid dehydrogenase complex"/>
    <property type="match status" value="1"/>
</dbReference>
<evidence type="ECO:0000256" key="1">
    <source>
        <dbReference type="ARBA" id="ARBA00007317"/>
    </source>
</evidence>
<evidence type="ECO:0000259" key="6">
    <source>
        <dbReference type="PROSITE" id="PS51826"/>
    </source>
</evidence>
<proteinExistence type="inferred from homology"/>
<dbReference type="InterPro" id="IPR003016">
    <property type="entry name" value="2-oxoA_DH_lipoyl-BS"/>
</dbReference>
<dbReference type="Gene3D" id="4.10.320.10">
    <property type="entry name" value="E3-binding domain"/>
    <property type="match status" value="1"/>
</dbReference>
<feature type="compositionally biased region" description="Pro residues" evidence="4">
    <location>
        <begin position="381"/>
        <end position="396"/>
    </location>
</feature>
<keyword evidence="2" id="KW-0450">Lipoyl</keyword>
<dbReference type="InterPro" id="IPR011053">
    <property type="entry name" value="Single_hybrid_motif"/>
</dbReference>
<dbReference type="AlphaFoldDB" id="A0A8H7NB22"/>
<reference evidence="7" key="1">
    <citation type="submission" date="2020-10" db="EMBL/GenBank/DDBJ databases">
        <title>High-Quality Genome Resource of Clonostachys rosea strain S41 by Oxford Nanopore Long-Read Sequencing.</title>
        <authorList>
            <person name="Wang H."/>
        </authorList>
    </citation>
    <scope>NUCLEOTIDE SEQUENCE</scope>
    <source>
        <strain evidence="7">S41</strain>
    </source>
</reference>
<feature type="region of interest" description="Disordered" evidence="4">
    <location>
        <begin position="342"/>
        <end position="442"/>
    </location>
</feature>
<dbReference type="InterPro" id="IPR045257">
    <property type="entry name" value="E2/Pdx1"/>
</dbReference>
<feature type="compositionally biased region" description="Low complexity" evidence="4">
    <location>
        <begin position="177"/>
        <end position="195"/>
    </location>
</feature>
<feature type="compositionally biased region" description="Low complexity" evidence="4">
    <location>
        <begin position="357"/>
        <end position="370"/>
    </location>
</feature>